<dbReference type="PANTHER" id="PTHR43302">
    <property type="entry name" value="TRANSPORTER ARSB-RELATED"/>
    <property type="match status" value="1"/>
</dbReference>
<feature type="transmembrane region" description="Helical" evidence="7">
    <location>
        <begin position="59"/>
        <end position="78"/>
    </location>
</feature>
<protein>
    <submittedName>
        <fullName evidence="10">Anion transporter</fullName>
    </submittedName>
</protein>
<keyword evidence="5 7" id="KW-1133">Transmembrane helix</keyword>
<keyword evidence="3" id="KW-1003">Cell membrane</keyword>
<keyword evidence="4 7" id="KW-0812">Transmembrane</keyword>
<evidence type="ECO:0000313" key="10">
    <source>
        <dbReference type="EMBL" id="OAP89545.1"/>
    </source>
</evidence>
<keyword evidence="2" id="KW-0813">Transport</keyword>
<dbReference type="Proteomes" id="UP000471560">
    <property type="component" value="Unassembled WGS sequence"/>
</dbReference>
<comment type="subcellular location">
    <subcellularLocation>
        <location evidence="1">Cell membrane</location>
        <topology evidence="1">Multi-pass membrane protein</topology>
    </subcellularLocation>
</comment>
<feature type="transmembrane region" description="Helical" evidence="7">
    <location>
        <begin position="174"/>
        <end position="196"/>
    </location>
</feature>
<accession>A0A179BDZ4</accession>
<reference evidence="9 11" key="2">
    <citation type="submission" date="2019-12" db="EMBL/GenBank/DDBJ databases">
        <title>Rhizobium genotypes associated with high levels of biological nitrogen fixation by grain legumes in a temperate-maritime cropping system.</title>
        <authorList>
            <person name="Maluk M."/>
            <person name="Francesc Ferrando Molina F."/>
            <person name="Lopez Del Egido L."/>
            <person name="Lafos M."/>
            <person name="Langarica-Fuentes A."/>
            <person name="Gebre Yohannes G."/>
            <person name="Young M.W."/>
            <person name="Martin P."/>
            <person name="Gantlett R."/>
            <person name="Kenicer G."/>
            <person name="Hawes C."/>
            <person name="Begg G.S."/>
            <person name="Quilliam R.S."/>
            <person name="Squire G.R."/>
            <person name="Poole P.S."/>
            <person name="Young P.W."/>
            <person name="Iannetta P.M."/>
            <person name="James E.K."/>
        </authorList>
    </citation>
    <scope>NUCLEOTIDE SEQUENCE [LARGE SCALE GENOMIC DNA]</scope>
    <source>
        <strain evidence="9 11">JHI1096</strain>
    </source>
</reference>
<feature type="transmembrane region" description="Helical" evidence="7">
    <location>
        <begin position="29"/>
        <end position="47"/>
    </location>
</feature>
<dbReference type="EMBL" id="WUEZ01000053">
    <property type="protein sequence ID" value="NEI38350.1"/>
    <property type="molecule type" value="Genomic_DNA"/>
</dbReference>
<dbReference type="PANTHER" id="PTHR43302:SF5">
    <property type="entry name" value="TRANSPORTER ARSB-RELATED"/>
    <property type="match status" value="1"/>
</dbReference>
<dbReference type="GO" id="GO:0055085">
    <property type="term" value="P:transmembrane transport"/>
    <property type="evidence" value="ECO:0007669"/>
    <property type="project" value="InterPro"/>
</dbReference>
<evidence type="ECO:0000256" key="6">
    <source>
        <dbReference type="ARBA" id="ARBA00023136"/>
    </source>
</evidence>
<feature type="transmembrane region" description="Helical" evidence="7">
    <location>
        <begin position="269"/>
        <end position="288"/>
    </location>
</feature>
<evidence type="ECO:0000313" key="9">
    <source>
        <dbReference type="EMBL" id="NEI38350.1"/>
    </source>
</evidence>
<name>A0A179BDZ4_RHILE</name>
<evidence type="ECO:0000259" key="8">
    <source>
        <dbReference type="Pfam" id="PF03600"/>
    </source>
</evidence>
<feature type="transmembrane region" description="Helical" evidence="7">
    <location>
        <begin position="98"/>
        <end position="124"/>
    </location>
</feature>
<dbReference type="RefSeq" id="WP_064250243.1">
    <property type="nucleotide sequence ID" value="NZ_CAXURF020000001.1"/>
</dbReference>
<proteinExistence type="predicted"/>
<feature type="domain" description="Citrate transporter-like" evidence="8">
    <location>
        <begin position="26"/>
        <end position="333"/>
    </location>
</feature>
<organism evidence="10">
    <name type="scientific">Rhizobium leguminosarum</name>
    <dbReference type="NCBI Taxonomy" id="384"/>
    <lineage>
        <taxon>Bacteria</taxon>
        <taxon>Pseudomonadati</taxon>
        <taxon>Pseudomonadota</taxon>
        <taxon>Alphaproteobacteria</taxon>
        <taxon>Hyphomicrobiales</taxon>
        <taxon>Rhizobiaceae</taxon>
        <taxon>Rhizobium/Agrobacterium group</taxon>
        <taxon>Rhizobium</taxon>
    </lineage>
</organism>
<dbReference type="Pfam" id="PF03600">
    <property type="entry name" value="CitMHS"/>
    <property type="match status" value="1"/>
</dbReference>
<reference evidence="10" key="1">
    <citation type="submission" date="2016-04" db="EMBL/GenBank/DDBJ databases">
        <title>Fast-growing isolate from the root nodules of Vavilovia formosa.</title>
        <authorList>
            <person name="Kimeklis A."/>
            <person name="Safronova V."/>
            <person name="Belimov A."/>
            <person name="Andronov E."/>
        </authorList>
    </citation>
    <scope>NUCLEOTIDE SEQUENCE [LARGE SCALE GENOMIC DNA]</scope>
    <source>
        <strain evidence="10">Vaf-46</strain>
    </source>
</reference>
<evidence type="ECO:0000256" key="3">
    <source>
        <dbReference type="ARBA" id="ARBA00022475"/>
    </source>
</evidence>
<comment type="caution">
    <text evidence="10">The sequence shown here is derived from an EMBL/GenBank/DDBJ whole genome shotgun (WGS) entry which is preliminary data.</text>
</comment>
<feature type="transmembrane region" description="Helical" evidence="7">
    <location>
        <begin position="136"/>
        <end position="154"/>
    </location>
</feature>
<feature type="transmembrane region" description="Helical" evidence="7">
    <location>
        <begin position="308"/>
        <end position="333"/>
    </location>
</feature>
<dbReference type="AlphaFoldDB" id="A0A179BDZ4"/>
<feature type="transmembrane region" description="Helical" evidence="7">
    <location>
        <begin position="340"/>
        <end position="364"/>
    </location>
</feature>
<keyword evidence="6 7" id="KW-0472">Membrane</keyword>
<evidence type="ECO:0000256" key="4">
    <source>
        <dbReference type="ARBA" id="ARBA00022692"/>
    </source>
</evidence>
<dbReference type="InterPro" id="IPR004680">
    <property type="entry name" value="Cit_transptr-like_dom"/>
</dbReference>
<gene>
    <name evidence="10" type="ORF">A4U53_32390</name>
    <name evidence="9" type="ORF">GR204_31120</name>
</gene>
<dbReference type="GO" id="GO:0005886">
    <property type="term" value="C:plasma membrane"/>
    <property type="evidence" value="ECO:0007669"/>
    <property type="project" value="UniProtKB-SubCell"/>
</dbReference>
<evidence type="ECO:0000256" key="5">
    <source>
        <dbReference type="ARBA" id="ARBA00022989"/>
    </source>
</evidence>
<feature type="transmembrane region" description="Helical" evidence="7">
    <location>
        <begin position="384"/>
        <end position="402"/>
    </location>
</feature>
<feature type="transmembrane region" description="Helical" evidence="7">
    <location>
        <begin position="217"/>
        <end position="235"/>
    </location>
</feature>
<dbReference type="EMBL" id="LWBS01000433">
    <property type="protein sequence ID" value="OAP89545.1"/>
    <property type="molecule type" value="Genomic_DNA"/>
</dbReference>
<evidence type="ECO:0000256" key="1">
    <source>
        <dbReference type="ARBA" id="ARBA00004651"/>
    </source>
</evidence>
<evidence type="ECO:0000256" key="2">
    <source>
        <dbReference type="ARBA" id="ARBA00022448"/>
    </source>
</evidence>
<sequence>MTNLVVILFGLTYLGMALGRVPGLRIDRAGIAMIVAVALVALAAVPVDGMSEAIHFPTLLLLGGLMILSARVGASGFYDAASVWIAGQAGRPLRLLALTITVGGILSAFLVNDIVVFAMTPLLCTGLKVRKLDPRPFLLGLAAASNAGSAATLIGNPQNILIGQAGALGFWPYFAQAVVPAIAGLVLSFGCIAFIWRSSLAAADDGAPLEPVAFDRVQVGICTVALLALLVLFATPLPREISALLVAACLIVSRTLPTRQLFGEIDLPLLILFAALFVVNDAFARTGIPEEAVRMLAAHGLLPDRVSFLVPISLFLSNTIGNVPAVVMILKVWQEIPEGVLVGLAILSTLAGNLFLVGSLANLIVAERASAQGVRLTFRDHAKAGVPITVLSMVFAGLWLWLGGFMPL</sequence>
<evidence type="ECO:0000313" key="11">
    <source>
        <dbReference type="Proteomes" id="UP000471560"/>
    </source>
</evidence>
<evidence type="ECO:0000256" key="7">
    <source>
        <dbReference type="SAM" id="Phobius"/>
    </source>
</evidence>